<organism evidence="1 2">
    <name type="scientific">Hypoxylon rubiginosum</name>
    <dbReference type="NCBI Taxonomy" id="110542"/>
    <lineage>
        <taxon>Eukaryota</taxon>
        <taxon>Fungi</taxon>
        <taxon>Dikarya</taxon>
        <taxon>Ascomycota</taxon>
        <taxon>Pezizomycotina</taxon>
        <taxon>Sordariomycetes</taxon>
        <taxon>Xylariomycetidae</taxon>
        <taxon>Xylariales</taxon>
        <taxon>Hypoxylaceae</taxon>
        <taxon>Hypoxylon</taxon>
    </lineage>
</organism>
<proteinExistence type="predicted"/>
<dbReference type="EMBL" id="MU393575">
    <property type="protein sequence ID" value="KAI4860735.1"/>
    <property type="molecule type" value="Genomic_DNA"/>
</dbReference>
<reference evidence="1 2" key="1">
    <citation type="journal article" date="2022" name="New Phytol.">
        <title>Ecological generalism drives hyperdiversity of secondary metabolite gene clusters in xylarialean endophytes.</title>
        <authorList>
            <person name="Franco M.E.E."/>
            <person name="Wisecaver J.H."/>
            <person name="Arnold A.E."/>
            <person name="Ju Y.M."/>
            <person name="Slot J.C."/>
            <person name="Ahrendt S."/>
            <person name="Moore L.P."/>
            <person name="Eastman K.E."/>
            <person name="Scott K."/>
            <person name="Konkel Z."/>
            <person name="Mondo S.J."/>
            <person name="Kuo A."/>
            <person name="Hayes R.D."/>
            <person name="Haridas S."/>
            <person name="Andreopoulos B."/>
            <person name="Riley R."/>
            <person name="LaButti K."/>
            <person name="Pangilinan J."/>
            <person name="Lipzen A."/>
            <person name="Amirebrahimi M."/>
            <person name="Yan J."/>
            <person name="Adam C."/>
            <person name="Keymanesh K."/>
            <person name="Ng V."/>
            <person name="Louie K."/>
            <person name="Northen T."/>
            <person name="Drula E."/>
            <person name="Henrissat B."/>
            <person name="Hsieh H.M."/>
            <person name="Youens-Clark K."/>
            <person name="Lutzoni F."/>
            <person name="Miadlikowska J."/>
            <person name="Eastwood D.C."/>
            <person name="Hamelin R.C."/>
            <person name="Grigoriev I.V."/>
            <person name="U'Ren J.M."/>
        </authorList>
    </citation>
    <scope>NUCLEOTIDE SEQUENCE [LARGE SCALE GENOMIC DNA]</scope>
    <source>
        <strain evidence="1 2">CBS 119005</strain>
    </source>
</reference>
<comment type="caution">
    <text evidence="1">The sequence shown here is derived from an EMBL/GenBank/DDBJ whole genome shotgun (WGS) entry which is preliminary data.</text>
</comment>
<keyword evidence="1" id="KW-0378">Hydrolase</keyword>
<gene>
    <name evidence="1" type="ORF">F4820DRAFT_452628</name>
</gene>
<name>A0ACB9YPP4_9PEZI</name>
<keyword evidence="2" id="KW-1185">Reference proteome</keyword>
<protein>
    <submittedName>
        <fullName evidence="1">P-loop containing nucleoside triphosphate hydrolase protein</fullName>
    </submittedName>
</protein>
<sequence>MASGAGSDGDSHIYGFPNRTGRDRHTQNIIDHTNTLFPDLSRRLPRFSSEYGVLSSQLDDQGGDDQDLDDFDRGVLGRPQMPRIPPSNYHDHRLSLLPFNTPNQQRRVIGDASRHFGQFIPREPDFQSPLSDATTRVRRFEPSPASQSIFGREGSRRIRELQPGIQTGTPPFYTASDSAPTLDNPSSSSSPTNFGASSPSTRLSIKRNAKLTGSPLVTHKRASNLKLNLEHAPDEPPVVKSTRLIDPRQALPDKFRNVFPYELFNVVQSKCFPLVYGTNDNVVVSAPTGCGKTAILEMAICKLVMSPGSENFKIVYQAPTKSLCSERARDWEKKFSHMNLRCIELTGDTSQVQASRVGTASIIVTTPEKWDSITRKWSDHRKLLEMIRLVLIDEVHILKDTRGATLEAVVSRMKTIGANVRFVALSATVPNIGDVSRWLGRDHVNPLEPARAEAFGEELRPVKLQRYVYGYPGGDNDFIFNKTLDGKLNMVLAKHSKKKPIMIFCFTRKSCEQTAQRLAEWWSSSRAEDRAWPAPTRRVPVVNRDLQELVRYGVAFHHAGLDAQDRSAVAQNFLDGQIYVICCTSTLAVGVNLPCHTVVLKGTTGYSDNKAQEYSDLEVMQMLGRAGRPQFDDSAVAIIMTRAANVDRYKKMMTGDETLESTLHRNLVEHLNSEISLGTIQDVQTAKKWIGGTFLSVRVRQSPLLYLEGARNADDANETMGEWCEKDIKLLQKSGLVTENAPFKCTEYGHAMSRYMVKFETMELLLSIPRGAALEEILATLCTASEFRDFRFKPDERALFRELNKSPFILYPIRETVTEVWHKVFLIIQVHLGCVELPSEKGFGHLRCRIAADKIAIFDRLNRLVRCFVDCRAFDNDGLSMKAGLELARALAANSWDNKPSQLSQIPGSGPVTVRKWVSHEVYTVLSLADRDFEEIERISSRNPPYGMNLLKTLEKFPRLTMRAQLVTRTAHRSQPEDNVTVALKVNLGYGNAKGMPNWNGKVPAVTFMVLTTDGNLAYFWRGNLRRVDKTTGLDLEFPVVLSEPGQKISCYFSCEEIVGTQVTKVLQPDVPEAAFKRRTQPARYPTQITSSLDDDTDYEEVPDEDMLSAVLSSAKQSDETQQAEHLDPIEEDFTSIDASLAQDEDSLTPDLMKMDNGKWMCNHRCRNGGPTTTGKPCHHKCCHEGVDKPRTRRPHQDKKKDNKSTGDNEITKGSSAIEPSAQYRRTSQAVVDKSKGNEQADPKSTTVYELHDGNARETPAKRGPMTTLANVKRKRMIDDNNGTMLVKRRGRTQGYTSDLDTPSDIECIDLSMISGKSKANRPPLTRPDFTEKTRAKILRKAASSSSVPWTSKGDSSNSYIVGYGEAPQGSVEVDRMCHDYTYSQYAYDSFEDDDLPDLDTIMQDYESNKGTTSQARLKKDETLYPGVVQTLKESMDYGQKPNLSFTIVDELQKASDRFDLPSANPSSTLRQPSLMEQEAETLLEPSAFIQPSPISERGDKSPLFFDSDPFQLATSTEVSSELVESDPDPAWLSEFDSEFINSLRGCVNFVD</sequence>
<evidence type="ECO:0000313" key="2">
    <source>
        <dbReference type="Proteomes" id="UP001497700"/>
    </source>
</evidence>
<dbReference type="Proteomes" id="UP001497700">
    <property type="component" value="Unassembled WGS sequence"/>
</dbReference>
<accession>A0ACB9YPP4</accession>
<evidence type="ECO:0000313" key="1">
    <source>
        <dbReference type="EMBL" id="KAI4860735.1"/>
    </source>
</evidence>